<dbReference type="FunFam" id="2.10.25.10:FF:000067">
    <property type="entry name" value="Laminin subunit gamma 1"/>
    <property type="match status" value="1"/>
</dbReference>
<feature type="domain" description="Laminin N-terminal" evidence="21">
    <location>
        <begin position="1"/>
        <end position="132"/>
    </location>
</feature>
<dbReference type="GO" id="GO:0007155">
    <property type="term" value="P:cell adhesion"/>
    <property type="evidence" value="ECO:0007669"/>
    <property type="project" value="UniProtKB-KW"/>
</dbReference>
<evidence type="ECO:0000256" key="9">
    <source>
        <dbReference type="ARBA" id="ARBA00023054"/>
    </source>
</evidence>
<protein>
    <recommendedName>
        <fullName evidence="14">Laminin subunit gamma-3</fullName>
    </recommendedName>
    <alternativeName>
        <fullName evidence="16">Laminin-12 subunit gamma</fullName>
    </alternativeName>
    <alternativeName>
        <fullName evidence="17">Laminin-14 subunit gamma</fullName>
    </alternativeName>
    <alternativeName>
        <fullName evidence="15">Laminin-15 subunit gamma</fullName>
    </alternativeName>
</protein>
<feature type="disulfide bond" evidence="18">
    <location>
        <begin position="706"/>
        <end position="715"/>
    </location>
</feature>
<dbReference type="CDD" id="cd00055">
    <property type="entry name" value="EGF_Lam"/>
    <property type="match status" value="7"/>
</dbReference>
<dbReference type="PROSITE" id="PS01248">
    <property type="entry name" value="EGF_LAM_1"/>
    <property type="match status" value="4"/>
</dbReference>
<dbReference type="Proteomes" id="UP000010556">
    <property type="component" value="Unassembled WGS sequence"/>
</dbReference>
<dbReference type="Pfam" id="PF00052">
    <property type="entry name" value="Laminin_B"/>
    <property type="match status" value="1"/>
</dbReference>
<feature type="domain" description="Laminin EGF-like" evidence="20">
    <location>
        <begin position="630"/>
        <end position="685"/>
    </location>
</feature>
<evidence type="ECO:0000256" key="12">
    <source>
        <dbReference type="ARBA" id="ARBA00023292"/>
    </source>
</evidence>
<dbReference type="GO" id="GO:0009888">
    <property type="term" value="P:tissue development"/>
    <property type="evidence" value="ECO:0007669"/>
    <property type="project" value="TreeGrafter"/>
</dbReference>
<evidence type="ECO:0000256" key="1">
    <source>
        <dbReference type="ARBA" id="ARBA00002418"/>
    </source>
</evidence>
<keyword evidence="12 18" id="KW-0424">Laminin EGF-like domain</keyword>
<dbReference type="PROSITE" id="PS51117">
    <property type="entry name" value="LAMININ_NTER"/>
    <property type="match status" value="1"/>
</dbReference>
<dbReference type="Gene3D" id="2.10.25.10">
    <property type="entry name" value="Laminin"/>
    <property type="match status" value="7"/>
</dbReference>
<feature type="disulfide bond" evidence="18">
    <location>
        <begin position="654"/>
        <end position="663"/>
    </location>
</feature>
<feature type="disulfide bond" evidence="18">
    <location>
        <begin position="220"/>
        <end position="232"/>
    </location>
</feature>
<evidence type="ECO:0000256" key="2">
    <source>
        <dbReference type="ARBA" id="ARBA00004302"/>
    </source>
</evidence>
<evidence type="ECO:0000256" key="17">
    <source>
        <dbReference type="ARBA" id="ARBA00082377"/>
    </source>
</evidence>
<dbReference type="Pfam" id="PF00053">
    <property type="entry name" value="EGF_laminin"/>
    <property type="match status" value="7"/>
</dbReference>
<evidence type="ECO:0000256" key="11">
    <source>
        <dbReference type="ARBA" id="ARBA00023180"/>
    </source>
</evidence>
<feature type="domain" description="Laminin EGF-like" evidence="20">
    <location>
        <begin position="527"/>
        <end position="574"/>
    </location>
</feature>
<dbReference type="GO" id="GO:0009887">
    <property type="term" value="P:animal organ morphogenesis"/>
    <property type="evidence" value="ECO:0007669"/>
    <property type="project" value="TreeGrafter"/>
</dbReference>
<feature type="disulfide bond" evidence="18">
    <location>
        <begin position="686"/>
        <end position="698"/>
    </location>
</feature>
<keyword evidence="23" id="KW-1185">Reference proteome</keyword>
<name>L5MI08_MYODS</name>
<dbReference type="SMART" id="SM00180">
    <property type="entry name" value="EGF_Lam"/>
    <property type="match status" value="7"/>
</dbReference>
<evidence type="ECO:0000256" key="14">
    <source>
        <dbReference type="ARBA" id="ARBA00073469"/>
    </source>
</evidence>
<organism evidence="22 23">
    <name type="scientific">Myotis davidii</name>
    <name type="common">David's myotis</name>
    <dbReference type="NCBI Taxonomy" id="225400"/>
    <lineage>
        <taxon>Eukaryota</taxon>
        <taxon>Metazoa</taxon>
        <taxon>Chordata</taxon>
        <taxon>Craniata</taxon>
        <taxon>Vertebrata</taxon>
        <taxon>Euteleostomi</taxon>
        <taxon>Mammalia</taxon>
        <taxon>Eutheria</taxon>
        <taxon>Laurasiatheria</taxon>
        <taxon>Chiroptera</taxon>
        <taxon>Yangochiroptera</taxon>
        <taxon>Vespertilionidae</taxon>
        <taxon>Myotis</taxon>
    </lineage>
</organism>
<keyword evidence="6" id="KW-0677">Repeat</keyword>
<dbReference type="PROSITE" id="PS50027">
    <property type="entry name" value="EGF_LAM_2"/>
    <property type="match status" value="5"/>
</dbReference>
<feature type="disulfide bond" evidence="18">
    <location>
        <begin position="544"/>
        <end position="553"/>
    </location>
</feature>
<dbReference type="PRINTS" id="PR00011">
    <property type="entry name" value="EGFLAMININ"/>
</dbReference>
<dbReference type="InterPro" id="IPR000034">
    <property type="entry name" value="Laminin_IV"/>
</dbReference>
<dbReference type="InterPro" id="IPR000742">
    <property type="entry name" value="EGF"/>
</dbReference>
<dbReference type="SMART" id="SM00136">
    <property type="entry name" value="LamNT"/>
    <property type="match status" value="1"/>
</dbReference>
<comment type="function">
    <text evidence="1">Binding to cells via a high affinity receptor, laminin is thought to mediate the attachment, migration and organization of cells into tissues during embryonic development by interacting with other extracellular matrix components.</text>
</comment>
<dbReference type="Pfam" id="PF24973">
    <property type="entry name" value="EGF_LMN_ATRN"/>
    <property type="match status" value="1"/>
</dbReference>
<dbReference type="GO" id="GO:0005576">
    <property type="term" value="C:extracellular region"/>
    <property type="evidence" value="ECO:0007669"/>
    <property type="project" value="UniProtKB-ARBA"/>
</dbReference>
<evidence type="ECO:0000256" key="18">
    <source>
        <dbReference type="PROSITE-ProRule" id="PRU00460"/>
    </source>
</evidence>
<keyword evidence="8" id="KW-0130">Cell adhesion</keyword>
<comment type="subcellular location">
    <subcellularLocation>
        <location evidence="2">Secreted</location>
        <location evidence="2">Extracellular space</location>
        <location evidence="2">Extracellular matrix</location>
        <location evidence="2">Basement membrane</location>
    </subcellularLocation>
</comment>
<dbReference type="CDD" id="cd06503">
    <property type="entry name" value="ATP-synt_Fo_b"/>
    <property type="match status" value="1"/>
</dbReference>
<evidence type="ECO:0000313" key="22">
    <source>
        <dbReference type="EMBL" id="ELK37378.1"/>
    </source>
</evidence>
<keyword evidence="4" id="KW-0272">Extracellular matrix</keyword>
<evidence type="ECO:0000256" key="10">
    <source>
        <dbReference type="ARBA" id="ARBA00023157"/>
    </source>
</evidence>
<evidence type="ECO:0000256" key="16">
    <source>
        <dbReference type="ARBA" id="ARBA00081238"/>
    </source>
</evidence>
<feature type="domain" description="Laminin EGF-like" evidence="20">
    <location>
        <begin position="220"/>
        <end position="266"/>
    </location>
</feature>
<dbReference type="InterPro" id="IPR002049">
    <property type="entry name" value="LE_dom"/>
</dbReference>
<feature type="domain" description="Laminin EGF-like" evidence="20">
    <location>
        <begin position="267"/>
        <end position="316"/>
    </location>
</feature>
<evidence type="ECO:0000256" key="7">
    <source>
        <dbReference type="ARBA" id="ARBA00022869"/>
    </source>
</evidence>
<evidence type="ECO:0000256" key="6">
    <source>
        <dbReference type="ARBA" id="ARBA00022737"/>
    </source>
</evidence>
<evidence type="ECO:0000256" key="3">
    <source>
        <dbReference type="ARBA" id="ARBA00022525"/>
    </source>
</evidence>
<dbReference type="FunFam" id="2.10.25.10:FF:000193">
    <property type="entry name" value="Laminin subunit gamma 1"/>
    <property type="match status" value="1"/>
</dbReference>
<dbReference type="InterPro" id="IPR050440">
    <property type="entry name" value="Laminin/Netrin_ECM"/>
</dbReference>
<feature type="disulfide bond" evidence="18">
    <location>
        <begin position="240"/>
        <end position="249"/>
    </location>
</feature>
<dbReference type="FunFam" id="2.10.25.10:FF:000105">
    <property type="entry name" value="laminin subunit gamma-1"/>
    <property type="match status" value="1"/>
</dbReference>
<accession>L5MI08</accession>
<dbReference type="PANTHER" id="PTHR10574:SF240">
    <property type="entry name" value="LAMININ SUBUNIT GAMMA-3"/>
    <property type="match status" value="1"/>
</dbReference>
<feature type="coiled-coil region" evidence="19">
    <location>
        <begin position="1240"/>
        <end position="1274"/>
    </location>
</feature>
<dbReference type="FunFam" id="2.10.25.10:FF:000433">
    <property type="entry name" value="Laminin subunit gamma 3"/>
    <property type="match status" value="1"/>
</dbReference>
<dbReference type="InterPro" id="IPR008211">
    <property type="entry name" value="Laminin_N"/>
</dbReference>
<feature type="domain" description="Laminin EGF-like" evidence="20">
    <location>
        <begin position="686"/>
        <end position="733"/>
    </location>
</feature>
<evidence type="ECO:0000259" key="20">
    <source>
        <dbReference type="PROSITE" id="PS50027"/>
    </source>
</evidence>
<keyword evidence="5" id="KW-0732">Signal</keyword>
<keyword evidence="11" id="KW-0325">Glycoprotein</keyword>
<sequence>MKGSSGCGGSWPFAEATAAGGRDLVAGKAYEITYVRLKFHTSRPESFAIYKRSRAGGPWEPYQFYSASCGKTYGRPEGHYLRPGQDEREWVTSTELLISLDRLNTFGDDIFKDPKVLQSYYYAVSDFSVGGRCKCNGHASECGPDAEGRLVCRCQHNTTGADSCNCSGHSEQCVFDQQLFRSTGHGGRCLHCRNHTAGPRCQLCQENFYRWKPWMPCQPCDCHPAGSLRLQCDDSGTCTCKATVTGWKCDRCLPGFHSLSEGGCRPCTCHPAGSLGACDPRSGRCPCKENVEGSQCDRCRPGTFNLQPHNPAGCSSCFCYGHSKVCVTAAQFRAHHVLSDFCLGAPGVGPPPHPPWPPGVTCSVLDCAWCGGYTAITSPLTLTFRVPPGGSPLPVQLRLEGAGLALTLPYSRLLGPQDAAQPGEVQLEFQLQETSEDADPPLPPFHFQRLLANLTALRVRTRPSPSGQVLLREVRLLSAQRGLSPPASWVEMCSCPKGYVGQFCEACAPGYKRETPRGGPYANCVPCTCNQHGTCDPNTGICQCGHHTEGPSCERCLPGFYGNPFAGRADDCQPCPCPGQSSCTTIPESREVVCTHCPPGQKGRRCETCDDGFFGDPLGLSGDPQPCRRCQCSGNVDPNAVGNCDPLSGHCLRCLFNTTGARCERCRDGFYGSALAPRPADKCVSCRCSLLGSASPQCHENSTCVCRPGFVGYKCDRCQDNFFLTADRARCQECPSCYTLVKAEAAKLKTRLTLMEGWLQGSDCGRPWEPMDFLQGEAPRGDSYQGHHLLQGFRDAFLVQVTGLEGAVKAAQEQLQALSGGARCAQAGADKTCIQLADLGVALASSEEEILHAATVLASLVVPQEVPGQPTNWSRLATEARALARSHKDTAAKITATAQRALRASNASYTLLWRLVEGSVALEAQRELEDRYQEVQVAQKALGTAVAEALPEAERVLAAVQQVGADAAPHLTSPAAPAALVSSAALRALRGNARARDLSRKVQALEKTVASRERVITEATRALQATARTALHKAEPLTQLQQEARAARTRASSSVQAATVTVMGARTLLADLEGIVRGRLLADAKKKTKQAQRMLGNAASVSSSAEKKGKEAELLAKNSAKLAKALRKEGEKARGRASRLSSQARATLRQASQQVLASGARRQELDDTEQVGAGLSVMERQIQESRTSLEKDVKALSQLLARLESLDTHRAPARALNETQRALERLRLRLGPPGSLQGKLRLLEQESEQQELQIQSFESDLAEVRADKQNLEAILQSLPESCASWQ</sequence>
<proteinExistence type="predicted"/>
<dbReference type="Pfam" id="PF00055">
    <property type="entry name" value="Laminin_N"/>
    <property type="match status" value="2"/>
</dbReference>
<evidence type="ECO:0000256" key="13">
    <source>
        <dbReference type="ARBA" id="ARBA00065172"/>
    </source>
</evidence>
<dbReference type="SUPFAM" id="SSF57196">
    <property type="entry name" value="EGF/Laminin"/>
    <property type="match status" value="6"/>
</dbReference>
<dbReference type="PANTHER" id="PTHR10574">
    <property type="entry name" value="NETRIN/LAMININ-RELATED"/>
    <property type="match status" value="1"/>
</dbReference>
<dbReference type="FunFam" id="2.10.25.10:FF:000163">
    <property type="entry name" value="laminin subunit gamma-1"/>
    <property type="match status" value="1"/>
</dbReference>
<dbReference type="GO" id="GO:0005604">
    <property type="term" value="C:basement membrane"/>
    <property type="evidence" value="ECO:0007669"/>
    <property type="project" value="UniProtKB-SubCell"/>
</dbReference>
<keyword evidence="9 19" id="KW-0175">Coiled coil</keyword>
<gene>
    <name evidence="22" type="ORF">MDA_GLEAN10011216</name>
</gene>
<evidence type="ECO:0000256" key="5">
    <source>
        <dbReference type="ARBA" id="ARBA00022729"/>
    </source>
</evidence>
<evidence type="ECO:0000256" key="8">
    <source>
        <dbReference type="ARBA" id="ARBA00022889"/>
    </source>
</evidence>
<evidence type="ECO:0000313" key="23">
    <source>
        <dbReference type="Proteomes" id="UP000010556"/>
    </source>
</evidence>
<dbReference type="EMBL" id="KB100545">
    <property type="protein sequence ID" value="ELK37378.1"/>
    <property type="molecule type" value="Genomic_DNA"/>
</dbReference>
<keyword evidence="10 18" id="KW-1015">Disulfide bond</keyword>
<feature type="disulfide bond" evidence="18">
    <location>
        <begin position="287"/>
        <end position="296"/>
    </location>
</feature>
<keyword evidence="3" id="KW-0964">Secreted</keyword>
<comment type="subunit">
    <text evidence="13">Laminin is a complex glycoprotein, consisting of three different polypeptide chains (alpha, beta, gamma), which are bound to each other by disulfide bonds into a cross-shaped molecule comprising one long and three short arms with globules at each end. Gamma-3 is a subunit of laminin-12 (laminin-213), laminin-14 (laminin-423) and laminin-15 (laminin-523).</text>
</comment>
<reference evidence="23" key="1">
    <citation type="journal article" date="2013" name="Science">
        <title>Comparative analysis of bat genomes provides insight into the evolution of flight and immunity.</title>
        <authorList>
            <person name="Zhang G."/>
            <person name="Cowled C."/>
            <person name="Shi Z."/>
            <person name="Huang Z."/>
            <person name="Bishop-Lilly K.A."/>
            <person name="Fang X."/>
            <person name="Wynne J.W."/>
            <person name="Xiong Z."/>
            <person name="Baker M.L."/>
            <person name="Zhao W."/>
            <person name="Tachedjian M."/>
            <person name="Zhu Y."/>
            <person name="Zhou P."/>
            <person name="Jiang X."/>
            <person name="Ng J."/>
            <person name="Yang L."/>
            <person name="Wu L."/>
            <person name="Xiao J."/>
            <person name="Feng Y."/>
            <person name="Chen Y."/>
            <person name="Sun X."/>
            <person name="Zhang Y."/>
            <person name="Marsh G.A."/>
            <person name="Crameri G."/>
            <person name="Broder C.C."/>
            <person name="Frey K.G."/>
            <person name="Wang L.F."/>
            <person name="Wang J."/>
        </authorList>
    </citation>
    <scope>NUCLEOTIDE SEQUENCE [LARGE SCALE GENOMIC DNA]</scope>
</reference>
<dbReference type="InterPro" id="IPR056863">
    <property type="entry name" value="LMN_ATRN_NET-like_EGF"/>
</dbReference>
<dbReference type="FunFam" id="2.10.25.10:FF:000174">
    <property type="entry name" value="Laminin subunit gamma-1"/>
    <property type="match status" value="1"/>
</dbReference>
<dbReference type="SMART" id="SM00181">
    <property type="entry name" value="EGF"/>
    <property type="match status" value="7"/>
</dbReference>
<evidence type="ECO:0000256" key="4">
    <source>
        <dbReference type="ARBA" id="ARBA00022530"/>
    </source>
</evidence>
<dbReference type="Gene3D" id="2.60.120.260">
    <property type="entry name" value="Galactose-binding domain-like"/>
    <property type="match status" value="2"/>
</dbReference>
<keyword evidence="7" id="KW-0084">Basement membrane</keyword>
<evidence type="ECO:0000256" key="15">
    <source>
        <dbReference type="ARBA" id="ARBA00078151"/>
    </source>
</evidence>
<evidence type="ECO:0000259" key="21">
    <source>
        <dbReference type="PROSITE" id="PS51117"/>
    </source>
</evidence>
<dbReference type="GO" id="GO:0007411">
    <property type="term" value="P:axon guidance"/>
    <property type="evidence" value="ECO:0007669"/>
    <property type="project" value="TreeGrafter"/>
</dbReference>
<comment type="caution">
    <text evidence="18">Lacks conserved residue(s) required for the propagation of feature annotation.</text>
</comment>
<evidence type="ECO:0000256" key="19">
    <source>
        <dbReference type="SAM" id="Coils"/>
    </source>
</evidence>